<feature type="binding site" evidence="1">
    <location>
        <position position="396"/>
    </location>
    <ligand>
        <name>Mg(2+)</name>
        <dbReference type="ChEBI" id="CHEBI:18420"/>
        <label>1</label>
    </ligand>
</feature>
<dbReference type="SUPFAM" id="SSF101478">
    <property type="entry name" value="ADP-ribosylglycohydrolase"/>
    <property type="match status" value="1"/>
</dbReference>
<reference evidence="2 3" key="2">
    <citation type="submission" date="2020-08" db="EMBL/GenBank/DDBJ databases">
        <authorList>
            <person name="Ueki A."/>
            <person name="Tonouchi A."/>
        </authorList>
    </citation>
    <scope>NUCLEOTIDE SEQUENCE [LARGE SCALE GENOMIC DNA]</scope>
    <source>
        <strain evidence="2 3">CTTW</strain>
    </source>
</reference>
<keyword evidence="1" id="KW-0479">Metal-binding</keyword>
<comment type="cofactor">
    <cofactor evidence="1">
        <name>Mg(2+)</name>
        <dbReference type="ChEBI" id="CHEBI:18420"/>
    </cofactor>
    <text evidence="1">Binds 2 magnesium ions per subunit.</text>
</comment>
<dbReference type="Proteomes" id="UP000515703">
    <property type="component" value="Chromosome"/>
</dbReference>
<accession>A0A7M3SA36</accession>
<dbReference type="RefSeq" id="WP_185257019.1">
    <property type="nucleotide sequence ID" value="NZ_AP023368.1"/>
</dbReference>
<dbReference type="InterPro" id="IPR005502">
    <property type="entry name" value="Ribosyl_crysJ1"/>
</dbReference>
<feature type="binding site" evidence="1">
    <location>
        <position position="398"/>
    </location>
    <ligand>
        <name>Mg(2+)</name>
        <dbReference type="ChEBI" id="CHEBI:18420"/>
        <label>1</label>
    </ligand>
</feature>
<keyword evidence="3" id="KW-1185">Reference proteome</keyword>
<dbReference type="InterPro" id="IPR036705">
    <property type="entry name" value="Ribosyl_crysJ1_sf"/>
</dbReference>
<reference evidence="2 3" key="1">
    <citation type="submission" date="2020-08" db="EMBL/GenBank/DDBJ databases">
        <title>Draft genome sequencing of an Anaerocolumna strain isolated from anoxic soil subjected to BSD treatment.</title>
        <authorList>
            <person name="Uek A."/>
            <person name="Tonouchi A."/>
        </authorList>
    </citation>
    <scope>NUCLEOTIDE SEQUENCE [LARGE SCALE GENOMIC DNA]</scope>
    <source>
        <strain evidence="2 3">CTTW</strain>
    </source>
</reference>
<dbReference type="KEGG" id="acht:bsdcttw_44940"/>
<sequence>MLTDLPWLKYSEGLDIELLESKEEGKATKGYQKRVEEIRKMEEGAEKELQAGNLLDELFALPVKEDFAFIEPSDLAGIKAERSKNKLQHRKNTANLSDDILYNKIYGAWLGRCAGCLLGQPVEGWQRERIERLLKATGNYPIKHYMSSDIPMEIKEECGVTDYPGVYGNLKKGWINNVETMPEDDDTNYTIMGLRILEIYGAHFTPEDVAECWLDKLPILHLCTAERVAYRNLINLKRPPSSANLRNPYREWIGAQIRADFFGYIAPGNAELSSEMAWRDASISHTKNGIYGEMLIAAMLSAAAVSRDMLYIIKTGLSMIPEKSRLYARIHRVLEWYDSGVDLESAMNKIHQLYNEKLPHDWCHTIPNAMIVCMGLLYGSLDFEKSIGIAVMAGFDTDCNGATVGSILGMVLGADTIPEKWVKPLNNKVKSGIDGIGLAEISDLADRTVRIAKSIRSH</sequence>
<dbReference type="GO" id="GO:0046872">
    <property type="term" value="F:metal ion binding"/>
    <property type="evidence" value="ECO:0007669"/>
    <property type="project" value="UniProtKB-KW"/>
</dbReference>
<protein>
    <recommendedName>
        <fullName evidence="4">ADP-ribosylglycohydrolase family protein</fullName>
    </recommendedName>
</protein>
<proteinExistence type="predicted"/>
<evidence type="ECO:0000313" key="3">
    <source>
        <dbReference type="Proteomes" id="UP000515703"/>
    </source>
</evidence>
<dbReference type="EMBL" id="AP023368">
    <property type="protein sequence ID" value="BCK01454.1"/>
    <property type="molecule type" value="Genomic_DNA"/>
</dbReference>
<keyword evidence="1" id="KW-0460">Magnesium</keyword>
<organism evidence="2 3">
    <name type="scientific">Anaerocolumna chitinilytica</name>
    <dbReference type="NCBI Taxonomy" id="1727145"/>
    <lineage>
        <taxon>Bacteria</taxon>
        <taxon>Bacillati</taxon>
        <taxon>Bacillota</taxon>
        <taxon>Clostridia</taxon>
        <taxon>Lachnospirales</taxon>
        <taxon>Lachnospiraceae</taxon>
        <taxon>Anaerocolumna</taxon>
    </lineage>
</organism>
<dbReference type="Gene3D" id="1.10.4080.10">
    <property type="entry name" value="ADP-ribosylation/Crystallin J1"/>
    <property type="match status" value="1"/>
</dbReference>
<evidence type="ECO:0008006" key="4">
    <source>
        <dbReference type="Google" id="ProtNLM"/>
    </source>
</evidence>
<evidence type="ECO:0000256" key="1">
    <source>
        <dbReference type="PIRSR" id="PIRSR605502-1"/>
    </source>
</evidence>
<name>A0A7M3SA36_9FIRM</name>
<gene>
    <name evidence="2" type="ORF">bsdcttw_44940</name>
</gene>
<evidence type="ECO:0000313" key="2">
    <source>
        <dbReference type="EMBL" id="BCK01454.1"/>
    </source>
</evidence>
<dbReference type="Pfam" id="PF03747">
    <property type="entry name" value="ADP_ribosyl_GH"/>
    <property type="match status" value="1"/>
</dbReference>
<dbReference type="AlphaFoldDB" id="A0A7M3SA36"/>